<gene>
    <name evidence="4" type="ORF">B7H17_15475</name>
</gene>
<dbReference type="SUPFAM" id="SSF47413">
    <property type="entry name" value="lambda repressor-like DNA-binding domains"/>
    <property type="match status" value="1"/>
</dbReference>
<proteinExistence type="predicted"/>
<dbReference type="GO" id="GO:0003677">
    <property type="term" value="F:DNA binding"/>
    <property type="evidence" value="ECO:0007669"/>
    <property type="project" value="UniProtKB-KW"/>
</dbReference>
<name>A0A1X0ZUR4_PSEPU</name>
<accession>A0A1X0ZUR4</accession>
<dbReference type="InterPro" id="IPR036286">
    <property type="entry name" value="LexA/Signal_pep-like_sf"/>
</dbReference>
<comment type="caution">
    <text evidence="4">The sequence shown here is derived from an EMBL/GenBank/DDBJ whole genome shotgun (WGS) entry which is preliminary data.</text>
</comment>
<evidence type="ECO:0000256" key="2">
    <source>
        <dbReference type="ARBA" id="ARBA00023125"/>
    </source>
</evidence>
<dbReference type="AlphaFoldDB" id="A0A1X0ZUR4"/>
<dbReference type="PANTHER" id="PTHR40661:SF3">
    <property type="entry name" value="FELS-1 PROPHAGE TRANSCRIPTIONAL REGULATOR"/>
    <property type="match status" value="1"/>
</dbReference>
<evidence type="ECO:0000313" key="5">
    <source>
        <dbReference type="Proteomes" id="UP000193675"/>
    </source>
</evidence>
<dbReference type="SUPFAM" id="SSF51306">
    <property type="entry name" value="LexA/Signal peptidase"/>
    <property type="match status" value="1"/>
</dbReference>
<sequence>MTTSGDRLRALLLECRLTPSDFAAHRGVTPQHVNNWFNRGVPLARLDEIAALFCVQRRWLLNGEGPKHANPLPRQCASHDDVTRPSIREGHLLRIPFHVLQDGRLQPDGNQYLPFSEQALQALGVNLEHAACVSMPPLAAPSTIPRDTILVIDRSLTWVIEDETYVLLHNGRLRVDRLTQDRQGNLYLHGQGPAERYTPKQRQAQGMQILGWVFHWSSVSLHRPG</sequence>
<reference evidence="4 5" key="1">
    <citation type="submission" date="2017-04" db="EMBL/GenBank/DDBJ databases">
        <title>Presence of VIM-2 positive Pseudomonas species in chickens and their surrounding environment.</title>
        <authorList>
            <person name="Zhang R."/>
        </authorList>
    </citation>
    <scope>NUCLEOTIDE SEQUENCE [LARGE SCALE GENOMIC DNA]</scope>
    <source>
        <strain evidence="4 5">DZ-C18</strain>
    </source>
</reference>
<dbReference type="Gene3D" id="1.10.260.40">
    <property type="entry name" value="lambda repressor-like DNA-binding domains"/>
    <property type="match status" value="1"/>
</dbReference>
<keyword evidence="3" id="KW-0804">Transcription</keyword>
<evidence type="ECO:0000256" key="1">
    <source>
        <dbReference type="ARBA" id="ARBA00023015"/>
    </source>
</evidence>
<organism evidence="4 5">
    <name type="scientific">Pseudomonas putida</name>
    <name type="common">Arthrobacter siderocapsulatus</name>
    <dbReference type="NCBI Taxonomy" id="303"/>
    <lineage>
        <taxon>Bacteria</taxon>
        <taxon>Pseudomonadati</taxon>
        <taxon>Pseudomonadota</taxon>
        <taxon>Gammaproteobacteria</taxon>
        <taxon>Pseudomonadales</taxon>
        <taxon>Pseudomonadaceae</taxon>
        <taxon>Pseudomonas</taxon>
    </lineage>
</organism>
<dbReference type="RefSeq" id="WP_084857412.1">
    <property type="nucleotide sequence ID" value="NZ_JAOTEI010000060.1"/>
</dbReference>
<dbReference type="PANTHER" id="PTHR40661">
    <property type="match status" value="1"/>
</dbReference>
<dbReference type="CDD" id="cd00093">
    <property type="entry name" value="HTH_XRE"/>
    <property type="match status" value="1"/>
</dbReference>
<keyword evidence="2" id="KW-0238">DNA-binding</keyword>
<evidence type="ECO:0000313" key="4">
    <source>
        <dbReference type="EMBL" id="ORL63428.1"/>
    </source>
</evidence>
<dbReference type="InterPro" id="IPR010982">
    <property type="entry name" value="Lambda_DNA-bd_dom_sf"/>
</dbReference>
<dbReference type="Proteomes" id="UP000193675">
    <property type="component" value="Unassembled WGS sequence"/>
</dbReference>
<dbReference type="EMBL" id="NBWC01000019">
    <property type="protein sequence ID" value="ORL63428.1"/>
    <property type="molecule type" value="Genomic_DNA"/>
</dbReference>
<dbReference type="OrthoDB" id="8613261at2"/>
<keyword evidence="1" id="KW-0805">Transcription regulation</keyword>
<protein>
    <submittedName>
        <fullName evidence="4">Transcriptional regulator</fullName>
    </submittedName>
</protein>
<evidence type="ECO:0000256" key="3">
    <source>
        <dbReference type="ARBA" id="ARBA00023163"/>
    </source>
</evidence>
<dbReference type="InterPro" id="IPR001387">
    <property type="entry name" value="Cro/C1-type_HTH"/>
</dbReference>